<organism evidence="2 3">
    <name type="scientific">Leucocoprinus leucothites</name>
    <dbReference type="NCBI Taxonomy" id="201217"/>
    <lineage>
        <taxon>Eukaryota</taxon>
        <taxon>Fungi</taxon>
        <taxon>Dikarya</taxon>
        <taxon>Basidiomycota</taxon>
        <taxon>Agaricomycotina</taxon>
        <taxon>Agaricomycetes</taxon>
        <taxon>Agaricomycetidae</taxon>
        <taxon>Agaricales</taxon>
        <taxon>Agaricineae</taxon>
        <taxon>Agaricaceae</taxon>
        <taxon>Leucocoprinus</taxon>
    </lineage>
</organism>
<accession>A0A8H5G0U9</accession>
<feature type="domain" description="Chalcone isomerase" evidence="1">
    <location>
        <begin position="150"/>
        <end position="273"/>
    </location>
</feature>
<protein>
    <recommendedName>
        <fullName evidence="1">Chalcone isomerase domain-containing protein</fullName>
    </recommendedName>
</protein>
<dbReference type="GO" id="GO:0016872">
    <property type="term" value="F:intramolecular lyase activity"/>
    <property type="evidence" value="ECO:0007669"/>
    <property type="project" value="InterPro"/>
</dbReference>
<feature type="domain" description="Chalcone isomerase" evidence="1">
    <location>
        <begin position="104"/>
        <end position="130"/>
    </location>
</feature>
<evidence type="ECO:0000259" key="1">
    <source>
        <dbReference type="Pfam" id="PF16035"/>
    </source>
</evidence>
<evidence type="ECO:0000313" key="2">
    <source>
        <dbReference type="EMBL" id="KAF5356023.1"/>
    </source>
</evidence>
<dbReference type="InterPro" id="IPR016088">
    <property type="entry name" value="Chalcone_isomerase_3-sand"/>
</dbReference>
<evidence type="ECO:0000313" key="3">
    <source>
        <dbReference type="Proteomes" id="UP000559027"/>
    </source>
</evidence>
<dbReference type="Gene3D" id="3.50.70.10">
    <property type="match status" value="1"/>
</dbReference>
<dbReference type="EMBL" id="JAACJO010000007">
    <property type="protein sequence ID" value="KAF5356023.1"/>
    <property type="molecule type" value="Genomic_DNA"/>
</dbReference>
<comment type="caution">
    <text evidence="2">The sequence shown here is derived from an EMBL/GenBank/DDBJ whole genome shotgun (WGS) entry which is preliminary data.</text>
</comment>
<dbReference type="AlphaFoldDB" id="A0A8H5G0U9"/>
<keyword evidence="3" id="KW-1185">Reference proteome</keyword>
<dbReference type="OrthoDB" id="17907at2759"/>
<proteinExistence type="predicted"/>
<dbReference type="Proteomes" id="UP000559027">
    <property type="component" value="Unassembled WGS sequence"/>
</dbReference>
<sequence length="281" mass="30678">MSLIQPLARLLTSNCCRIGRLASQRRYASTAACRPTRAWNPLVWGSTLTIAAALGFSQTTVYSDADVKPTAQTEESEGRVVDPATSIAFPKTVRVPAKVPIPPLTLVGLGVRTVSFINIKVYSVGLYADLENPDLHVPANLSPEQKISHIVRNTACVVRIVPTRSTGLTHLRDAFTRALNARLVKAKQTGELTEEQVIQEGFPIRKLSGLFPNSPLTKNTPFDIFITAPQGGKPRALIFRDLGSVESDWVATNFVLNYVAPECPSPALKESVIKNMVDFEK</sequence>
<name>A0A8H5G0U9_9AGAR</name>
<gene>
    <name evidence="2" type="ORF">D9756_004203</name>
</gene>
<dbReference type="InterPro" id="IPR016087">
    <property type="entry name" value="Chalcone_isomerase"/>
</dbReference>
<dbReference type="PANTHER" id="PTHR47284:SF3">
    <property type="entry name" value="FATTY-ACID-BINDING PROTEIN 2"/>
    <property type="match status" value="1"/>
</dbReference>
<reference evidence="2 3" key="1">
    <citation type="journal article" date="2020" name="ISME J.">
        <title>Uncovering the hidden diversity of litter-decomposition mechanisms in mushroom-forming fungi.</title>
        <authorList>
            <person name="Floudas D."/>
            <person name="Bentzer J."/>
            <person name="Ahren D."/>
            <person name="Johansson T."/>
            <person name="Persson P."/>
            <person name="Tunlid A."/>
        </authorList>
    </citation>
    <scope>NUCLEOTIDE SEQUENCE [LARGE SCALE GENOMIC DNA]</scope>
    <source>
        <strain evidence="2 3">CBS 146.42</strain>
    </source>
</reference>
<dbReference type="InterPro" id="IPR036298">
    <property type="entry name" value="Chalcone_isomerase_sf"/>
</dbReference>
<dbReference type="SUPFAM" id="SSF54626">
    <property type="entry name" value="Chalcone isomerase"/>
    <property type="match status" value="1"/>
</dbReference>
<dbReference type="PANTHER" id="PTHR47284">
    <property type="entry name" value="FATTY-ACID-BINDING PROTEIN 2"/>
    <property type="match status" value="1"/>
</dbReference>
<dbReference type="Pfam" id="PF16035">
    <property type="entry name" value="Chalcone_2"/>
    <property type="match status" value="2"/>
</dbReference>